<dbReference type="PANTHER" id="PTHR36985">
    <property type="entry name" value="TRANSLOCATION AND ASSEMBLY MODULE SUBUNIT TAMB"/>
    <property type="match status" value="1"/>
</dbReference>
<name>A0ABS0Y1X1_9HYPH</name>
<sequence length="1433" mass="149928">MKKPIRSLALLTVFIAVTLVASWFLVSRPSQAQSDQGVLANLISRLLSTPTTRVSIGSIEGALSSNAVIRDVRIADREGVWLTLDRANLVWSRTALLRGRLQVDELTINRLAIQRRPLPAEEDAPVSDEPILPELPVRVNVDRFALQELVLGEPVLGTEARLSAAGSAQIGNPSEGLDLTFAAQRLDAPGQLSIDLNYVPQSNRLSLDLTHQEPAGGIAARLLDLPGLPPVDLKVAGEGPLSDFAARLDFSAGPTIGATGTTTVRRVDAAYDLNVDLAARIEGLLPAPVAPVFSGTTQLVGNVTVADDGGIRFQPIQITSNVARFEMTGTISPDQVLDIRLNARALPTDGSRTRAGQAEIARLNFDGTVQGPLTAPRVNGTLEAAEVRLPEGSLDELTARVTMDPVQGASPPDRFSFAIDANARGIRLADQALARAIGPTLTVTSRGSFDLEGVASVETARIETSTARASFTGRVGSTVLDGSLEASIPALAPFSGIAGQTLRGSANLTARLTGNPRRYDLAAAIDARLRELSTGIPAVDGLLGRSVTTEGTLRRIPNGFAFDNFRVDGAHLDARVDGRATQSAADMALDITIDELRHVDERITAGRANVEARLTGSLERPDVTGTATLTDVRALGRSIPRLALDLKARDVTGALDAALTLDGRVDDKPATGSLHIAKPPEGGWLLDRLDIDIGSVSLNGNLRLSPDELAQGEISLSGSDFDDLSPLVLMKLDGALDAVVKLSVRDGGQDVQVTAQGERFAVADIAVRDFNAQLAVQDLYRRPMIDGSVTAAAVTIGGQTYRDVRFIAEGTPDASRFTASATGQGFNLDAQGRVVPGDVTRIELASFTARRGNRRLALAQPATIALQDGTVTLSNLVIAADQGRVALSGTVGDALDLSVDIRNLPLQTAEIFAPGLALAGTVNGSATIDGTPSNPTGTYRLNISGLATAQTRQAGLPPLGIEAQGRVADQRVGVEARVSAGRAGTFQVSGSVPINAVDELALKVSGRTDLAIANTFLSASGQRITGAANLDLSIAGTLADPRIEGSVAIANGSFSDALRGVQLNGITGRLSARGDELAIESLTAQTPNGGSLSASGQVRIDPAAGFPGEIRITGNRAQLVSNETVDATANLDVTLSGPLASRPRVAGRVDIITMNVSVPDRLPTTLRPLPGTKHVRPTPTAAARLALAQRRQSASARGVPFLAELDLVLTAQNRIFVRGRGINAELGGDLRLQGTTEDPVAIGAFELRRGRFDLLGQRIEFVRGRLDFTGDLTPSLDFLAETQAGDVTARIAVTGPASSPEFSFSSEPDLPQDEVLSRILFQRPSGGLSAGQALQLAQAVAQLSGGSGNDAFERLRRSLGVDSLDITVGASGGPGVGVSRYISDNVRVGVKAGARPEESGVTVDIDLTRRLKAQGEVNAEGGTSVGLGFELEY</sequence>
<dbReference type="EMBL" id="JAELXT010000009">
    <property type="protein sequence ID" value="MBJ6125915.1"/>
    <property type="molecule type" value="Genomic_DNA"/>
</dbReference>
<evidence type="ECO:0000256" key="3">
    <source>
        <dbReference type="ARBA" id="ARBA00022989"/>
    </source>
</evidence>
<evidence type="ECO:0000256" key="1">
    <source>
        <dbReference type="ARBA" id="ARBA00004167"/>
    </source>
</evidence>
<feature type="domain" description="Translocation and assembly module TamB C-terminal" evidence="5">
    <location>
        <begin position="1081"/>
        <end position="1433"/>
    </location>
</feature>
<reference evidence="7" key="1">
    <citation type="submission" date="2020-12" db="EMBL/GenBank/DDBJ databases">
        <title>Hymenobacter sp.</title>
        <authorList>
            <person name="Kim M.K."/>
        </authorList>
    </citation>
    <scope>NUCLEOTIDE SEQUENCE [LARGE SCALE GENOMIC DNA]</scope>
    <source>
        <strain evidence="7">BT325</strain>
    </source>
</reference>
<evidence type="ECO:0000313" key="7">
    <source>
        <dbReference type="Proteomes" id="UP000620670"/>
    </source>
</evidence>
<dbReference type="RefSeq" id="WP_199049130.1">
    <property type="nucleotide sequence ID" value="NZ_JAELXT010000009.1"/>
</dbReference>
<comment type="subcellular location">
    <subcellularLocation>
        <location evidence="1">Membrane</location>
        <topology evidence="1">Single-pass membrane protein</topology>
    </subcellularLocation>
</comment>
<comment type="caution">
    <text evidence="6">The sequence shown here is derived from an EMBL/GenBank/DDBJ whole genome shotgun (WGS) entry which is preliminary data.</text>
</comment>
<keyword evidence="3" id="KW-1133">Transmembrane helix</keyword>
<dbReference type="PANTHER" id="PTHR36985:SF1">
    <property type="entry name" value="TRANSLOCATION AND ASSEMBLY MODULE SUBUNIT TAMB"/>
    <property type="match status" value="1"/>
</dbReference>
<dbReference type="Proteomes" id="UP000620670">
    <property type="component" value="Unassembled WGS sequence"/>
</dbReference>
<protein>
    <submittedName>
        <fullName evidence="6">Translocation/assembly module TamB domain-containing protein</fullName>
    </submittedName>
</protein>
<evidence type="ECO:0000256" key="2">
    <source>
        <dbReference type="ARBA" id="ARBA00022692"/>
    </source>
</evidence>
<gene>
    <name evidence="6" type="ORF">JAO75_10920</name>
</gene>
<keyword evidence="4" id="KW-0472">Membrane</keyword>
<evidence type="ECO:0000259" key="5">
    <source>
        <dbReference type="Pfam" id="PF04357"/>
    </source>
</evidence>
<proteinExistence type="predicted"/>
<evidence type="ECO:0000256" key="4">
    <source>
        <dbReference type="ARBA" id="ARBA00023136"/>
    </source>
</evidence>
<organism evidence="6 7">
    <name type="scientific">Microvirga splendida</name>
    <dbReference type="NCBI Taxonomy" id="2795727"/>
    <lineage>
        <taxon>Bacteria</taxon>
        <taxon>Pseudomonadati</taxon>
        <taxon>Pseudomonadota</taxon>
        <taxon>Alphaproteobacteria</taxon>
        <taxon>Hyphomicrobiales</taxon>
        <taxon>Methylobacteriaceae</taxon>
        <taxon>Microvirga</taxon>
    </lineage>
</organism>
<keyword evidence="2" id="KW-0812">Transmembrane</keyword>
<dbReference type="Pfam" id="PF04357">
    <property type="entry name" value="TamB"/>
    <property type="match status" value="1"/>
</dbReference>
<evidence type="ECO:0000313" key="6">
    <source>
        <dbReference type="EMBL" id="MBJ6125915.1"/>
    </source>
</evidence>
<accession>A0ABS0Y1X1</accession>
<keyword evidence="7" id="KW-1185">Reference proteome</keyword>
<dbReference type="InterPro" id="IPR007452">
    <property type="entry name" value="TamB_C"/>
</dbReference>